<evidence type="ECO:0000256" key="3">
    <source>
        <dbReference type="ARBA" id="ARBA00023237"/>
    </source>
</evidence>
<feature type="compositionally biased region" description="Polar residues" evidence="5">
    <location>
        <begin position="43"/>
        <end position="55"/>
    </location>
</feature>
<dbReference type="Gene3D" id="3.30.1330.60">
    <property type="entry name" value="OmpA-like domain"/>
    <property type="match status" value="1"/>
</dbReference>
<feature type="chain" id="PRO_5003077988" evidence="6">
    <location>
        <begin position="23"/>
        <end position="180"/>
    </location>
</feature>
<organism evidence="8 9">
    <name type="scientific">Arcobacter nitrofigilis (strain ATCC 33309 / DSM 7299 / CCUG 15893 / LMG 7604 / NCTC 12251 / CI)</name>
    <name type="common">Campylobacter nitrofigilis</name>
    <dbReference type="NCBI Taxonomy" id="572480"/>
    <lineage>
        <taxon>Bacteria</taxon>
        <taxon>Pseudomonadati</taxon>
        <taxon>Campylobacterota</taxon>
        <taxon>Epsilonproteobacteria</taxon>
        <taxon>Campylobacterales</taxon>
        <taxon>Arcobacteraceae</taxon>
        <taxon>Arcobacter</taxon>
    </lineage>
</organism>
<gene>
    <name evidence="8" type="ordered locus">Arnit_2336</name>
</gene>
<dbReference type="InterPro" id="IPR006664">
    <property type="entry name" value="OMP_bac"/>
</dbReference>
<dbReference type="CDD" id="cd07185">
    <property type="entry name" value="OmpA_C-like"/>
    <property type="match status" value="1"/>
</dbReference>
<feature type="signal peptide" evidence="6">
    <location>
        <begin position="1"/>
        <end position="22"/>
    </location>
</feature>
<evidence type="ECO:0000256" key="1">
    <source>
        <dbReference type="ARBA" id="ARBA00004442"/>
    </source>
</evidence>
<dbReference type="eggNOG" id="COG2885">
    <property type="taxonomic scope" value="Bacteria"/>
</dbReference>
<keyword evidence="6" id="KW-0732">Signal</keyword>
<comment type="subcellular location">
    <subcellularLocation>
        <location evidence="1">Cell outer membrane</location>
    </subcellularLocation>
</comment>
<reference evidence="8 9" key="1">
    <citation type="journal article" date="2010" name="Stand. Genomic Sci.">
        <title>Complete genome sequence of Arcobacter nitrofigilis type strain (CI).</title>
        <authorList>
            <person name="Pati A."/>
            <person name="Gronow S."/>
            <person name="Lapidus A."/>
            <person name="Copeland A."/>
            <person name="Glavina Del Rio T."/>
            <person name="Nolan M."/>
            <person name="Lucas S."/>
            <person name="Tice H."/>
            <person name="Cheng J.F."/>
            <person name="Han C."/>
            <person name="Chertkov O."/>
            <person name="Bruce D."/>
            <person name="Tapia R."/>
            <person name="Goodwin L."/>
            <person name="Pitluck S."/>
            <person name="Liolios K."/>
            <person name="Ivanova N."/>
            <person name="Mavromatis K."/>
            <person name="Chen A."/>
            <person name="Palaniappan K."/>
            <person name="Land M."/>
            <person name="Hauser L."/>
            <person name="Chang Y.J."/>
            <person name="Jeffries C.D."/>
            <person name="Detter J.C."/>
            <person name="Rohde M."/>
            <person name="Goker M."/>
            <person name="Bristow J."/>
            <person name="Eisen J.A."/>
            <person name="Markowitz V."/>
            <person name="Hugenholtz P."/>
            <person name="Klenk H.P."/>
            <person name="Kyrpides N.C."/>
        </authorList>
    </citation>
    <scope>NUCLEOTIDE SEQUENCE [LARGE SCALE GENOMIC DNA]</scope>
    <source>
        <strain evidence="9">ATCC 33309 / DSM 7299 / CCUG 15893 / LMG 7604 / NCTC 12251 / CI</strain>
    </source>
</reference>
<keyword evidence="3" id="KW-0998">Cell outer membrane</keyword>
<dbReference type="KEGG" id="ant:Arnit_2336"/>
<sequence precursor="true">MKKYGLLAFMAATLLFTGCSQKTVEMENTTPTPTNSESSLNTVETTDNSGMTADNMTTDGKGNYFVVNGKKVFVESIYFGFDKFKLTEDQRKVASDNASKLKGLSGSVKIEGNCDEWGTDEYNYALGLKRAKVVKDALVSDGIASNSISIVSFGESNPVCSEKTKECWAKNRRAEYKPLP</sequence>
<dbReference type="RefSeq" id="WP_013136132.1">
    <property type="nucleotide sequence ID" value="NC_014166.1"/>
</dbReference>
<accession>D5V125</accession>
<dbReference type="PANTHER" id="PTHR30329">
    <property type="entry name" value="STATOR ELEMENT OF FLAGELLAR MOTOR COMPLEX"/>
    <property type="match status" value="1"/>
</dbReference>
<dbReference type="GO" id="GO:0009279">
    <property type="term" value="C:cell outer membrane"/>
    <property type="evidence" value="ECO:0007669"/>
    <property type="project" value="UniProtKB-SubCell"/>
</dbReference>
<dbReference type="InterPro" id="IPR036737">
    <property type="entry name" value="OmpA-like_sf"/>
</dbReference>
<dbReference type="PROSITE" id="PS51123">
    <property type="entry name" value="OMPA_2"/>
    <property type="match status" value="1"/>
</dbReference>
<dbReference type="OrthoDB" id="9809164at2"/>
<evidence type="ECO:0000313" key="8">
    <source>
        <dbReference type="EMBL" id="ADG93987.1"/>
    </source>
</evidence>
<dbReference type="AlphaFoldDB" id="D5V125"/>
<dbReference type="PRINTS" id="PR01021">
    <property type="entry name" value="OMPADOMAIN"/>
</dbReference>
<name>D5V125_ARCNC</name>
<dbReference type="InterPro" id="IPR006665">
    <property type="entry name" value="OmpA-like"/>
</dbReference>
<proteinExistence type="predicted"/>
<evidence type="ECO:0000256" key="6">
    <source>
        <dbReference type="SAM" id="SignalP"/>
    </source>
</evidence>
<dbReference type="EMBL" id="CP001999">
    <property type="protein sequence ID" value="ADG93987.1"/>
    <property type="molecule type" value="Genomic_DNA"/>
</dbReference>
<dbReference type="InterPro" id="IPR050330">
    <property type="entry name" value="Bact_OuterMem_StrucFunc"/>
</dbReference>
<evidence type="ECO:0000256" key="2">
    <source>
        <dbReference type="ARBA" id="ARBA00023136"/>
    </source>
</evidence>
<evidence type="ECO:0000259" key="7">
    <source>
        <dbReference type="PROSITE" id="PS51123"/>
    </source>
</evidence>
<dbReference type="Proteomes" id="UP000000939">
    <property type="component" value="Chromosome"/>
</dbReference>
<evidence type="ECO:0000256" key="4">
    <source>
        <dbReference type="PROSITE-ProRule" id="PRU00473"/>
    </source>
</evidence>
<keyword evidence="9" id="KW-1185">Reference proteome</keyword>
<evidence type="ECO:0000313" key="9">
    <source>
        <dbReference type="Proteomes" id="UP000000939"/>
    </source>
</evidence>
<feature type="compositionally biased region" description="Low complexity" evidence="5">
    <location>
        <begin position="26"/>
        <end position="42"/>
    </location>
</feature>
<dbReference type="PANTHER" id="PTHR30329:SF21">
    <property type="entry name" value="LIPOPROTEIN YIAD-RELATED"/>
    <property type="match status" value="1"/>
</dbReference>
<evidence type="ECO:0000256" key="5">
    <source>
        <dbReference type="SAM" id="MobiDB-lite"/>
    </source>
</evidence>
<protein>
    <submittedName>
        <fullName evidence="8">OmpA/MotB domain protein</fullName>
    </submittedName>
</protein>
<feature type="domain" description="OmpA-like" evidence="7">
    <location>
        <begin position="68"/>
        <end position="180"/>
    </location>
</feature>
<dbReference type="PROSITE" id="PS51257">
    <property type="entry name" value="PROKAR_LIPOPROTEIN"/>
    <property type="match status" value="1"/>
</dbReference>
<dbReference type="Pfam" id="PF00691">
    <property type="entry name" value="OmpA"/>
    <property type="match status" value="1"/>
</dbReference>
<dbReference type="STRING" id="572480.Arnit_2336"/>
<dbReference type="SUPFAM" id="SSF103088">
    <property type="entry name" value="OmpA-like"/>
    <property type="match status" value="1"/>
</dbReference>
<keyword evidence="2 4" id="KW-0472">Membrane</keyword>
<feature type="region of interest" description="Disordered" evidence="5">
    <location>
        <begin position="26"/>
        <end position="55"/>
    </location>
</feature>
<dbReference type="HOGENOM" id="CLU_016890_9_3_7"/>